<dbReference type="RefSeq" id="WP_167091728.1">
    <property type="nucleotide sequence ID" value="NZ_WHJG01000040.1"/>
</dbReference>
<protein>
    <recommendedName>
        <fullName evidence="4">DUF4148 domain-containing protein</fullName>
    </recommendedName>
</protein>
<name>A0ABX0NCR7_9BURK</name>
<evidence type="ECO:0000313" key="3">
    <source>
        <dbReference type="Proteomes" id="UP000621455"/>
    </source>
</evidence>
<reference evidence="2 3" key="1">
    <citation type="submission" date="2019-10" db="EMBL/GenBank/DDBJ databases">
        <title>Taxonomy of Antarctic Massilia spp.: description of Massilia rubra sp. nov., Massilia aquatica sp. nov., Massilia mucilaginosa sp. nov., Massilia frigida sp. nov. isolated from streams, lakes and regoliths.</title>
        <authorList>
            <person name="Holochova P."/>
            <person name="Sedlacek I."/>
            <person name="Kralova S."/>
            <person name="Maslanova I."/>
            <person name="Busse H.-J."/>
            <person name="Stankova E."/>
            <person name="Vrbovska V."/>
            <person name="Kovarovic V."/>
            <person name="Bartak M."/>
            <person name="Svec P."/>
            <person name="Pantucek R."/>
        </authorList>
    </citation>
    <scope>NUCLEOTIDE SEQUENCE [LARGE SCALE GENOMIC DNA]</scope>
    <source>
        <strain evidence="2 3">CCM 8695</strain>
    </source>
</reference>
<proteinExistence type="predicted"/>
<gene>
    <name evidence="2" type="ORF">F2P44_27110</name>
</gene>
<accession>A0ABX0NCR7</accession>
<evidence type="ECO:0000256" key="1">
    <source>
        <dbReference type="SAM" id="SignalP"/>
    </source>
</evidence>
<organism evidence="2 3">
    <name type="scientific">Massilia frigida</name>
    <dbReference type="NCBI Taxonomy" id="2609281"/>
    <lineage>
        <taxon>Bacteria</taxon>
        <taxon>Pseudomonadati</taxon>
        <taxon>Pseudomonadota</taxon>
        <taxon>Betaproteobacteria</taxon>
        <taxon>Burkholderiales</taxon>
        <taxon>Oxalobacteraceae</taxon>
        <taxon>Telluria group</taxon>
        <taxon>Massilia</taxon>
    </lineage>
</organism>
<feature type="chain" id="PRO_5045066992" description="DUF4148 domain-containing protein" evidence="1">
    <location>
        <begin position="22"/>
        <end position="78"/>
    </location>
</feature>
<sequence length="78" mass="7984">MNASKLFTAVAALVLTGSAFAADAPAASTAVSAAASSLSVPAVTINQSRSRSDVSAEAVEFVKNYKTAFAVQLEQYKN</sequence>
<dbReference type="Proteomes" id="UP000621455">
    <property type="component" value="Unassembled WGS sequence"/>
</dbReference>
<keyword evidence="1" id="KW-0732">Signal</keyword>
<feature type="signal peptide" evidence="1">
    <location>
        <begin position="1"/>
        <end position="21"/>
    </location>
</feature>
<evidence type="ECO:0008006" key="4">
    <source>
        <dbReference type="Google" id="ProtNLM"/>
    </source>
</evidence>
<evidence type="ECO:0000313" key="2">
    <source>
        <dbReference type="EMBL" id="NHZ82917.1"/>
    </source>
</evidence>
<comment type="caution">
    <text evidence="2">The sequence shown here is derived from an EMBL/GenBank/DDBJ whole genome shotgun (WGS) entry which is preliminary data.</text>
</comment>
<keyword evidence="3" id="KW-1185">Reference proteome</keyword>
<dbReference type="EMBL" id="WHJG01000040">
    <property type="protein sequence ID" value="NHZ82917.1"/>
    <property type="molecule type" value="Genomic_DNA"/>
</dbReference>